<dbReference type="Proteomes" id="UP001162156">
    <property type="component" value="Unassembled WGS sequence"/>
</dbReference>
<dbReference type="Gene3D" id="3.40.50.1820">
    <property type="entry name" value="alpha/beta hydrolase"/>
    <property type="match status" value="1"/>
</dbReference>
<reference evidence="1" key="1">
    <citation type="journal article" date="2023" name="Insect Mol. Biol.">
        <title>Genome sequencing provides insights into the evolution of gene families encoding plant cell wall-degrading enzymes in longhorned beetles.</title>
        <authorList>
            <person name="Shin N.R."/>
            <person name="Okamura Y."/>
            <person name="Kirsch R."/>
            <person name="Pauchet Y."/>
        </authorList>
    </citation>
    <scope>NUCLEOTIDE SEQUENCE</scope>
    <source>
        <strain evidence="1">RBIC_L_NR</strain>
    </source>
</reference>
<protein>
    <submittedName>
        <fullName evidence="1">Uncharacterized protein</fullName>
    </submittedName>
</protein>
<sequence length="76" mass="8783">MRYAHQCSNFNEFKEGNCFTCKPGTNCAIMGYYADTTPGLLENEVQPQAKLQETVGMKYYLTTGREYPYCRKFLAF</sequence>
<dbReference type="AlphaFoldDB" id="A0AAV8XV26"/>
<dbReference type="InterPro" id="IPR029058">
    <property type="entry name" value="AB_hydrolase_fold"/>
</dbReference>
<comment type="caution">
    <text evidence="1">The sequence shown here is derived from an EMBL/GenBank/DDBJ whole genome shotgun (WGS) entry which is preliminary data.</text>
</comment>
<evidence type="ECO:0000313" key="2">
    <source>
        <dbReference type="Proteomes" id="UP001162156"/>
    </source>
</evidence>
<keyword evidence="2" id="KW-1185">Reference proteome</keyword>
<gene>
    <name evidence="1" type="ORF">NQ314_010046</name>
</gene>
<evidence type="ECO:0000313" key="1">
    <source>
        <dbReference type="EMBL" id="KAJ8942541.1"/>
    </source>
</evidence>
<dbReference type="SUPFAM" id="SSF53474">
    <property type="entry name" value="alpha/beta-Hydrolases"/>
    <property type="match status" value="1"/>
</dbReference>
<dbReference type="EMBL" id="JANEYF010002754">
    <property type="protein sequence ID" value="KAJ8942541.1"/>
    <property type="molecule type" value="Genomic_DNA"/>
</dbReference>
<proteinExistence type="predicted"/>
<accession>A0AAV8XV26</accession>
<organism evidence="1 2">
    <name type="scientific">Rhamnusium bicolor</name>
    <dbReference type="NCBI Taxonomy" id="1586634"/>
    <lineage>
        <taxon>Eukaryota</taxon>
        <taxon>Metazoa</taxon>
        <taxon>Ecdysozoa</taxon>
        <taxon>Arthropoda</taxon>
        <taxon>Hexapoda</taxon>
        <taxon>Insecta</taxon>
        <taxon>Pterygota</taxon>
        <taxon>Neoptera</taxon>
        <taxon>Endopterygota</taxon>
        <taxon>Coleoptera</taxon>
        <taxon>Polyphaga</taxon>
        <taxon>Cucujiformia</taxon>
        <taxon>Chrysomeloidea</taxon>
        <taxon>Cerambycidae</taxon>
        <taxon>Lepturinae</taxon>
        <taxon>Rhagiini</taxon>
        <taxon>Rhamnusium</taxon>
    </lineage>
</organism>
<name>A0AAV8XV26_9CUCU</name>